<accession>A0A1S9ZK05</accession>
<dbReference type="InterPro" id="IPR000755">
    <property type="entry name" value="A_A_dipeptidase"/>
</dbReference>
<evidence type="ECO:0000256" key="5">
    <source>
        <dbReference type="ARBA" id="ARBA00022833"/>
    </source>
</evidence>
<evidence type="ECO:0000256" key="8">
    <source>
        <dbReference type="ARBA" id="ARBA00023316"/>
    </source>
</evidence>
<comment type="cofactor">
    <cofactor evidence="9">
        <name>Zn(2+)</name>
        <dbReference type="ChEBI" id="CHEBI:29105"/>
    </cofactor>
    <text evidence="9">Binds 1 zinc ion per subunit.</text>
</comment>
<comment type="caution">
    <text evidence="10">The sequence shown here is derived from an EMBL/GenBank/DDBJ whole genome shotgun (WGS) entry which is preliminary data.</text>
</comment>
<gene>
    <name evidence="9" type="primary">ddpX</name>
    <name evidence="10" type="ORF">B0180_06150</name>
</gene>
<comment type="similarity">
    <text evidence="9">Belongs to the peptidase M15D family.</text>
</comment>
<dbReference type="EC" id="3.4.13.22" evidence="9"/>
<keyword evidence="2 9" id="KW-0645">Protease</keyword>
<dbReference type="PANTHER" id="PTHR43126:SF2">
    <property type="entry name" value="D-ALANYL-D-ALANINE DIPEPTIDASE"/>
    <property type="match status" value="1"/>
</dbReference>
<feature type="site" description="Transition state stabilizer" evidence="9">
    <location>
        <position position="86"/>
    </location>
</feature>
<evidence type="ECO:0000256" key="6">
    <source>
        <dbReference type="ARBA" id="ARBA00022997"/>
    </source>
</evidence>
<dbReference type="InterPro" id="IPR009045">
    <property type="entry name" value="Zn_M74/Hedgehog-like"/>
</dbReference>
<evidence type="ECO:0000256" key="9">
    <source>
        <dbReference type="HAMAP-Rule" id="MF_01924"/>
    </source>
</evidence>
<feature type="binding site" evidence="9">
    <location>
        <position position="133"/>
    </location>
    <ligand>
        <name>Zn(2+)</name>
        <dbReference type="ChEBI" id="CHEBI:29105"/>
        <note>catalytic</note>
    </ligand>
</feature>
<dbReference type="AlphaFoldDB" id="A0A1S9ZK05"/>
<keyword evidence="3 9" id="KW-0479">Metal-binding</keyword>
<dbReference type="Gene3D" id="3.30.1380.10">
    <property type="match status" value="1"/>
</dbReference>
<dbReference type="PANTHER" id="PTHR43126">
    <property type="entry name" value="D-ALANYL-D-ALANINE DIPEPTIDASE"/>
    <property type="match status" value="1"/>
</dbReference>
<feature type="binding site" evidence="9">
    <location>
        <position position="203"/>
    </location>
    <ligand>
        <name>Zn(2+)</name>
        <dbReference type="ChEBI" id="CHEBI:29105"/>
        <note>catalytic</note>
    </ligand>
</feature>
<evidence type="ECO:0000256" key="1">
    <source>
        <dbReference type="ARBA" id="ARBA00001362"/>
    </source>
</evidence>
<evidence type="ECO:0000313" key="10">
    <source>
        <dbReference type="EMBL" id="OOR83683.1"/>
    </source>
</evidence>
<evidence type="ECO:0000256" key="7">
    <source>
        <dbReference type="ARBA" id="ARBA00023049"/>
    </source>
</evidence>
<reference evidence="10 11" key="1">
    <citation type="submission" date="2017-02" db="EMBL/GenBank/DDBJ databases">
        <title>Draft genome sequence of Moraxella canis CCUG 8415A type strain.</title>
        <authorList>
            <person name="Engstrom-Jakobsson H."/>
            <person name="Salva-Serra F."/>
            <person name="Thorell K."/>
            <person name="Gonzales-Siles L."/>
            <person name="Karlsson R."/>
            <person name="Boulund F."/>
            <person name="Engstrand L."/>
            <person name="Moore E."/>
        </authorList>
    </citation>
    <scope>NUCLEOTIDE SEQUENCE [LARGE SCALE GENOMIC DNA]</scope>
    <source>
        <strain evidence="10 11">CCUG 8415A</strain>
    </source>
</reference>
<evidence type="ECO:0000256" key="3">
    <source>
        <dbReference type="ARBA" id="ARBA00022723"/>
    </source>
</evidence>
<dbReference type="Proteomes" id="UP000190322">
    <property type="component" value="Unassembled WGS sequence"/>
</dbReference>
<keyword evidence="4 9" id="KW-0378">Hydrolase</keyword>
<protein>
    <recommendedName>
        <fullName evidence="9">D-alanyl-D-alanine dipeptidase</fullName>
        <shortName evidence="9">D-Ala-D-Ala dipeptidase</shortName>
        <ecNumber evidence="9">3.4.13.22</ecNumber>
    </recommendedName>
</protein>
<comment type="catalytic activity">
    <reaction evidence="1 9">
        <text>D-alanyl-D-alanine + H2O = 2 D-alanine</text>
        <dbReference type="Rhea" id="RHEA:20661"/>
        <dbReference type="ChEBI" id="CHEBI:15377"/>
        <dbReference type="ChEBI" id="CHEBI:57416"/>
        <dbReference type="ChEBI" id="CHEBI:57822"/>
        <dbReference type="EC" id="3.4.13.22"/>
    </reaction>
</comment>
<dbReference type="EMBL" id="MUXT01000007">
    <property type="protein sequence ID" value="OOR83683.1"/>
    <property type="molecule type" value="Genomic_DNA"/>
</dbReference>
<dbReference type="RefSeq" id="WP_078256138.1">
    <property type="nucleotide sequence ID" value="NZ_MUXT01000007.1"/>
</dbReference>
<dbReference type="HAMAP" id="MF_01924">
    <property type="entry name" value="A_A_dipeptidase"/>
    <property type="match status" value="1"/>
</dbReference>
<comment type="function">
    <text evidence="9">Catalyzes hydrolysis of the D-alanyl-D-alanine dipeptide.</text>
</comment>
<sequence length="230" mass="26615">MMLDVIPLMAEYEWKDLQFIEVIDCSEDLHIISNDEKIRSYPFYFHQKVPNSIDFCAARSSVIKKLHQAAKLLPENLGIIVLDAWRPKAVQLELQRQVGNIIDLKYPQLSLSERNELLLKFVAPANQDFISPHSTGGSIDVTLFDIETGSWINMGSGFDEPSERSYTGFYEKLPDHPACYYRRLLFWAMINSGFSNLPSEWWHFDYGNQLWACYNKQKSAFYASVSEVKI</sequence>
<name>A0A1S9ZK05_9GAMM</name>
<dbReference type="GO" id="GO:0160237">
    <property type="term" value="F:D-Ala-D-Ala dipeptidase activity"/>
    <property type="evidence" value="ECO:0007669"/>
    <property type="project" value="UniProtKB-EC"/>
</dbReference>
<organism evidence="10 11">
    <name type="scientific">Moraxella canis</name>
    <dbReference type="NCBI Taxonomy" id="90239"/>
    <lineage>
        <taxon>Bacteria</taxon>
        <taxon>Pseudomonadati</taxon>
        <taxon>Pseudomonadota</taxon>
        <taxon>Gammaproteobacteria</taxon>
        <taxon>Moraxellales</taxon>
        <taxon>Moraxellaceae</taxon>
        <taxon>Moraxella</taxon>
    </lineage>
</organism>
<keyword evidence="6 9" id="KW-0224">Dipeptidase</keyword>
<dbReference type="GO" id="GO:0071555">
    <property type="term" value="P:cell wall organization"/>
    <property type="evidence" value="ECO:0007669"/>
    <property type="project" value="UniProtKB-KW"/>
</dbReference>
<proteinExistence type="inferred from homology"/>
<dbReference type="GO" id="GO:0008237">
    <property type="term" value="F:metallopeptidase activity"/>
    <property type="evidence" value="ECO:0007669"/>
    <property type="project" value="UniProtKB-KW"/>
</dbReference>
<keyword evidence="5 9" id="KW-0862">Zinc</keyword>
<keyword evidence="8" id="KW-0961">Cell wall biogenesis/degradation</keyword>
<feature type="binding site" evidence="9">
    <location>
        <position position="140"/>
    </location>
    <ligand>
        <name>Zn(2+)</name>
        <dbReference type="ChEBI" id="CHEBI:29105"/>
        <note>catalytic</note>
    </ligand>
</feature>
<dbReference type="SUPFAM" id="SSF55166">
    <property type="entry name" value="Hedgehog/DD-peptidase"/>
    <property type="match status" value="1"/>
</dbReference>
<feature type="active site" description="Proton donor/acceptor" evidence="9">
    <location>
        <position position="200"/>
    </location>
</feature>
<dbReference type="GO" id="GO:0006508">
    <property type="term" value="P:proteolysis"/>
    <property type="evidence" value="ECO:0007669"/>
    <property type="project" value="UniProtKB-KW"/>
</dbReference>
<keyword evidence="7 9" id="KW-0482">Metalloprotease</keyword>
<evidence type="ECO:0000256" key="2">
    <source>
        <dbReference type="ARBA" id="ARBA00022670"/>
    </source>
</evidence>
<evidence type="ECO:0000256" key="4">
    <source>
        <dbReference type="ARBA" id="ARBA00022801"/>
    </source>
</evidence>
<evidence type="ECO:0000313" key="11">
    <source>
        <dbReference type="Proteomes" id="UP000190322"/>
    </source>
</evidence>
<dbReference type="GO" id="GO:0008270">
    <property type="term" value="F:zinc ion binding"/>
    <property type="evidence" value="ECO:0007669"/>
    <property type="project" value="UniProtKB-UniRule"/>
</dbReference>
<dbReference type="Pfam" id="PF01427">
    <property type="entry name" value="Peptidase_M15"/>
    <property type="match status" value="1"/>
</dbReference>